<dbReference type="EMBL" id="CP111012">
    <property type="protein sequence ID" value="WAQ94338.1"/>
    <property type="molecule type" value="Genomic_DNA"/>
</dbReference>
<evidence type="ECO:0000313" key="2">
    <source>
        <dbReference type="Proteomes" id="UP001164746"/>
    </source>
</evidence>
<evidence type="ECO:0000313" key="1">
    <source>
        <dbReference type="EMBL" id="WAQ94338.1"/>
    </source>
</evidence>
<keyword evidence="2" id="KW-1185">Reference proteome</keyword>
<dbReference type="Proteomes" id="UP001164746">
    <property type="component" value="Chromosome 1"/>
</dbReference>
<gene>
    <name evidence="1" type="ORF">MAR_006809</name>
</gene>
<organism evidence="1 2">
    <name type="scientific">Mya arenaria</name>
    <name type="common">Soft-shell clam</name>
    <dbReference type="NCBI Taxonomy" id="6604"/>
    <lineage>
        <taxon>Eukaryota</taxon>
        <taxon>Metazoa</taxon>
        <taxon>Spiralia</taxon>
        <taxon>Lophotrochozoa</taxon>
        <taxon>Mollusca</taxon>
        <taxon>Bivalvia</taxon>
        <taxon>Autobranchia</taxon>
        <taxon>Heteroconchia</taxon>
        <taxon>Euheterodonta</taxon>
        <taxon>Imparidentia</taxon>
        <taxon>Neoheterodontei</taxon>
        <taxon>Myida</taxon>
        <taxon>Myoidea</taxon>
        <taxon>Myidae</taxon>
        <taxon>Mya</taxon>
    </lineage>
</organism>
<reference evidence="1" key="1">
    <citation type="submission" date="2022-11" db="EMBL/GenBank/DDBJ databases">
        <title>Centuries of genome instability and evolution in soft-shell clam transmissible cancer (bioRxiv).</title>
        <authorList>
            <person name="Hart S.F.M."/>
            <person name="Yonemitsu M.A."/>
            <person name="Giersch R.M."/>
            <person name="Beal B.F."/>
            <person name="Arriagada G."/>
            <person name="Davis B.W."/>
            <person name="Ostrander E.A."/>
            <person name="Goff S.P."/>
            <person name="Metzger M.J."/>
        </authorList>
    </citation>
    <scope>NUCLEOTIDE SEQUENCE</scope>
    <source>
        <strain evidence="1">MELC-2E11</strain>
        <tissue evidence="1">Siphon/mantle</tissue>
    </source>
</reference>
<name>A0ABY7DAN9_MYAAR</name>
<proteinExistence type="predicted"/>
<sequence>MVVEAYRELLQVHPSHLHVHQLFVTYCRTDQRALMFPSVTFNDGSQNRLIRPGRVRGHVINKLSEIDAKDAQIVNALSLTLSTVVKKPDQITSKAKTQSVSIYSKLVKAYKNSSAEVTQTDLAVTARY</sequence>
<accession>A0ABY7DAN9</accession>
<protein>
    <submittedName>
        <fullName evidence="1">Uncharacterized protein</fullName>
    </submittedName>
</protein>